<evidence type="ECO:0000313" key="2">
    <source>
        <dbReference type="Proteomes" id="UP000823388"/>
    </source>
</evidence>
<reference evidence="1" key="1">
    <citation type="submission" date="2020-05" db="EMBL/GenBank/DDBJ databases">
        <title>WGS assembly of Panicum virgatum.</title>
        <authorList>
            <person name="Lovell J.T."/>
            <person name="Jenkins J."/>
            <person name="Shu S."/>
            <person name="Juenger T.E."/>
            <person name="Schmutz J."/>
        </authorList>
    </citation>
    <scope>NUCLEOTIDE SEQUENCE</scope>
    <source>
        <strain evidence="1">AP13</strain>
    </source>
</reference>
<name>A0A8T0TAM5_PANVG</name>
<accession>A0A8T0TAM5</accession>
<keyword evidence="2" id="KW-1185">Reference proteome</keyword>
<proteinExistence type="predicted"/>
<comment type="caution">
    <text evidence="1">The sequence shown here is derived from an EMBL/GenBank/DDBJ whole genome shotgun (WGS) entry which is preliminary data.</text>
</comment>
<organism evidence="1 2">
    <name type="scientific">Panicum virgatum</name>
    <name type="common">Blackwell switchgrass</name>
    <dbReference type="NCBI Taxonomy" id="38727"/>
    <lineage>
        <taxon>Eukaryota</taxon>
        <taxon>Viridiplantae</taxon>
        <taxon>Streptophyta</taxon>
        <taxon>Embryophyta</taxon>
        <taxon>Tracheophyta</taxon>
        <taxon>Spermatophyta</taxon>
        <taxon>Magnoliopsida</taxon>
        <taxon>Liliopsida</taxon>
        <taxon>Poales</taxon>
        <taxon>Poaceae</taxon>
        <taxon>PACMAD clade</taxon>
        <taxon>Panicoideae</taxon>
        <taxon>Panicodae</taxon>
        <taxon>Paniceae</taxon>
        <taxon>Panicinae</taxon>
        <taxon>Panicum</taxon>
        <taxon>Panicum sect. Hiantes</taxon>
    </lineage>
</organism>
<dbReference type="AlphaFoldDB" id="A0A8T0TAM5"/>
<evidence type="ECO:0000313" key="1">
    <source>
        <dbReference type="EMBL" id="KAG2606285.1"/>
    </source>
</evidence>
<sequence>MWILQSPMIQIHASGDRWPACSESPINCFRYLSTIGSGCLQFGHGTMLPAPPGNSVIKCNCISSNQFVFLLIQICCQIV</sequence>
<gene>
    <name evidence="1" type="ORF">PVAP13_4NG229588</name>
</gene>
<dbReference type="Proteomes" id="UP000823388">
    <property type="component" value="Chromosome 4N"/>
</dbReference>
<protein>
    <submittedName>
        <fullName evidence="1">Uncharacterized protein</fullName>
    </submittedName>
</protein>
<dbReference type="EMBL" id="CM029044">
    <property type="protein sequence ID" value="KAG2606285.1"/>
    <property type="molecule type" value="Genomic_DNA"/>
</dbReference>